<reference evidence="3" key="7">
    <citation type="submission" date="2024-02" db="EMBL/GenBank/DDBJ databases">
        <authorList>
            <consortium name="Clinical and Environmental Microbiology Branch: Whole genome sequencing antimicrobial resistance pathogens in the healthcare setting"/>
        </authorList>
    </citation>
    <scope>NUCLEOTIDE SEQUENCE</scope>
    <source>
        <strain evidence="2">2021GN-00227</strain>
    </source>
</reference>
<feature type="chain" id="PRO_5015028581" description="Lipoprotein" evidence="1">
    <location>
        <begin position="24"/>
        <end position="105"/>
    </location>
</feature>
<dbReference type="Proteomes" id="UP000233757">
    <property type="component" value="Unassembled WGS sequence"/>
</dbReference>
<evidence type="ECO:0000313" key="6">
    <source>
        <dbReference type="EMBL" id="OTM88883.1"/>
    </source>
</evidence>
<comment type="caution">
    <text evidence="6">The sequence shown here is derived from an EMBL/GenBank/DDBJ whole genome shotgun (WGS) entry which is preliminary data.</text>
</comment>
<feature type="signal peptide" evidence="1">
    <location>
        <begin position="1"/>
        <end position="23"/>
    </location>
</feature>
<dbReference type="Proteomes" id="UP000194699">
    <property type="component" value="Unassembled WGS sequence"/>
</dbReference>
<evidence type="ECO:0000313" key="3">
    <source>
        <dbReference type="EMBL" id="EMN1071154.1"/>
    </source>
</evidence>
<dbReference type="EMBL" id="ABFEVW020000007">
    <property type="protein sequence ID" value="EKU3568057.1"/>
    <property type="molecule type" value="Genomic_DNA"/>
</dbReference>
<evidence type="ECO:0008006" key="14">
    <source>
        <dbReference type="Google" id="ProtNLM"/>
    </source>
</evidence>
<evidence type="ECO:0000313" key="5">
    <source>
        <dbReference type="EMBL" id="MYM78409.1"/>
    </source>
</evidence>
<dbReference type="PROSITE" id="PS51257">
    <property type="entry name" value="PROKAR_LIPOPROTEIN"/>
    <property type="match status" value="1"/>
</dbReference>
<dbReference type="Proteomes" id="UP000439424">
    <property type="component" value="Unassembled WGS sequence"/>
</dbReference>
<evidence type="ECO:0000313" key="8">
    <source>
        <dbReference type="EMBL" id="PZM10501.1"/>
    </source>
</evidence>
<dbReference type="Proteomes" id="UP000248662">
    <property type="component" value="Unassembled WGS sequence"/>
</dbReference>
<reference evidence="7 10" key="3">
    <citation type="submission" date="2018-02" db="EMBL/GenBank/DDBJ databases">
        <title>Acinetobacter baumanii whole genome sequence.</title>
        <authorList>
            <person name="Qasim Z.J."/>
        </authorList>
    </citation>
    <scope>NUCLEOTIDE SEQUENCE [LARGE SCALE GENOMIC DNA]</scope>
    <source>
        <strain evidence="7 10">ZQ8</strain>
    </source>
</reference>
<protein>
    <recommendedName>
        <fullName evidence="14">Lipoprotein</fullName>
    </recommendedName>
</protein>
<reference evidence="8 11" key="4">
    <citation type="submission" date="2018-06" db="EMBL/GenBank/DDBJ databases">
        <title>Carbapenemase-producing Acinetobacter spp. from environmental sources in an hospital from French Polynesia.</title>
        <authorList>
            <person name="Bonnin R.A."/>
            <person name="Levy M."/>
            <person name="Cuzon G."/>
            <person name="Dortet L."/>
            <person name="Naas T."/>
        </authorList>
    </citation>
    <scope>NUCLEOTIDE SEQUENCE [LARGE SCALE GENOMIC DNA]</scope>
    <source>
        <strain evidence="8 11">R10</strain>
    </source>
</reference>
<accession>A0A081GZK4</accession>
<evidence type="ECO:0000313" key="12">
    <source>
        <dbReference type="Proteomes" id="UP000439424"/>
    </source>
</evidence>
<evidence type="ECO:0000313" key="4">
    <source>
        <dbReference type="EMBL" id="MVM93852.1"/>
    </source>
</evidence>
<evidence type="ECO:0000313" key="10">
    <source>
        <dbReference type="Proteomes" id="UP000233757"/>
    </source>
</evidence>
<dbReference type="RefSeq" id="WP_000721410.1">
    <property type="nucleotide sequence ID" value="NZ_AP031582.1"/>
</dbReference>
<dbReference type="AlphaFoldDB" id="A0A081GZK4"/>
<dbReference type="EMBL" id="ABFEVW030000007">
    <property type="protein sequence ID" value="EMN1071154.1"/>
    <property type="molecule type" value="Genomic_DNA"/>
</dbReference>
<evidence type="ECO:0000313" key="11">
    <source>
        <dbReference type="Proteomes" id="UP000248662"/>
    </source>
</evidence>
<dbReference type="Proteomes" id="UP000480763">
    <property type="component" value="Unassembled WGS sequence"/>
</dbReference>
<gene>
    <name evidence="6" type="ORF">B9X95_08265</name>
    <name evidence="7" type="ORF">CV954_008970</name>
    <name evidence="8" type="ORF">DOL94_17260</name>
    <name evidence="4" type="ORF">GNY86_20180</name>
    <name evidence="5" type="ORF">GSE42_10750</name>
    <name evidence="2" type="ORF">MKP18_001441</name>
</gene>
<evidence type="ECO:0000313" key="2">
    <source>
        <dbReference type="EMBL" id="EKU3568057.1"/>
    </source>
</evidence>
<evidence type="ECO:0000313" key="13">
    <source>
        <dbReference type="Proteomes" id="UP000480763"/>
    </source>
</evidence>
<reference evidence="4 12" key="5">
    <citation type="submission" date="2019-11" db="EMBL/GenBank/DDBJ databases">
        <title>Multidrug-resistant Acinetobacter baumannii moving toward extensively drug-resistant over fifteen years in South of Brazil.</title>
        <authorList>
            <person name="Fedrigo N.H."/>
            <person name="Cerdeira L."/>
            <person name="Fuga B."/>
            <person name="Marini P.V.B."/>
            <person name="Shinohara D.R."/>
            <person name="Carrara-Marroni F.E."/>
            <person name="Lincopan N."/>
            <person name="Tognim M.C.B."/>
        </authorList>
    </citation>
    <scope>NUCLEOTIDE SEQUENCE [LARGE SCALE GENOMIC DNA]</scope>
    <source>
        <strain evidence="4 12">Ac576</strain>
    </source>
</reference>
<organism evidence="6 9">
    <name type="scientific">Acinetobacter baumannii</name>
    <dbReference type="NCBI Taxonomy" id="470"/>
    <lineage>
        <taxon>Bacteria</taxon>
        <taxon>Pseudomonadati</taxon>
        <taxon>Pseudomonadota</taxon>
        <taxon>Gammaproteobacteria</taxon>
        <taxon>Moraxellales</taxon>
        <taxon>Moraxellaceae</taxon>
        <taxon>Acinetobacter</taxon>
        <taxon>Acinetobacter calcoaceticus/baumannii complex</taxon>
    </lineage>
</organism>
<evidence type="ECO:0000313" key="9">
    <source>
        <dbReference type="Proteomes" id="UP000194699"/>
    </source>
</evidence>
<reference evidence="6 9" key="2">
    <citation type="submission" date="2017-05" db="EMBL/GenBank/DDBJ databases">
        <authorList>
            <person name="Song R."/>
            <person name="Chenine A.L."/>
            <person name="Ruprecht R.M."/>
        </authorList>
    </citation>
    <scope>NUCLEOTIDE SEQUENCE [LARGE SCALE GENOMIC DNA]</scope>
    <source>
        <strain evidence="6 9">PR350</strain>
    </source>
</reference>
<dbReference type="EMBL" id="NGEL01000087">
    <property type="protein sequence ID" value="OTM88883.1"/>
    <property type="molecule type" value="Genomic_DNA"/>
</dbReference>
<name>A0A081GZK4_ACIBA</name>
<evidence type="ECO:0000256" key="1">
    <source>
        <dbReference type="SAM" id="SignalP"/>
    </source>
</evidence>
<reference evidence="5 13" key="1">
    <citation type="journal article" date="2017" name="Ann. Clin. Microbiol. Antimicrob.">
        <title>New eight genes identified at the clinical multidrug-resistant Acinetobacter baumannii DMS06669 strain in a Vietnam hospital.</title>
        <authorList>
            <person name="Si-Tuan N."/>
            <person name="Ngoc H.M."/>
            <person name="Hang P.T.T."/>
            <person name="Nguyen C."/>
            <person name="Van P.H."/>
            <person name="Huong N.T."/>
        </authorList>
    </citation>
    <scope>NUCLEOTIDE SEQUENCE [LARGE SCALE GENOMIC DNA]</scope>
    <source>
        <strain evidence="5 13">DMS06669</strain>
    </source>
</reference>
<dbReference type="EMBL" id="PHJU02000020">
    <property type="protein sequence ID" value="PQL83974.1"/>
    <property type="molecule type" value="Genomic_DNA"/>
</dbReference>
<keyword evidence="1" id="KW-0732">Signal</keyword>
<reference evidence="5" key="6">
    <citation type="submission" date="2019-12" db="EMBL/GenBank/DDBJ databases">
        <authorList>
            <person name="Nguyen S.-T."/>
        </authorList>
    </citation>
    <scope>NUCLEOTIDE SEQUENCE</scope>
    <source>
        <strain evidence="5">DMS06669</strain>
    </source>
</reference>
<evidence type="ECO:0000313" key="7">
    <source>
        <dbReference type="EMBL" id="PQL83974.1"/>
    </source>
</evidence>
<dbReference type="EMBL" id="WWCH01000001">
    <property type="protein sequence ID" value="MYM78409.1"/>
    <property type="molecule type" value="Genomic_DNA"/>
</dbReference>
<dbReference type="EMBL" id="WPIP01000321">
    <property type="protein sequence ID" value="MVM93852.1"/>
    <property type="molecule type" value="Genomic_DNA"/>
</dbReference>
<proteinExistence type="predicted"/>
<dbReference type="EMBL" id="QKWF01000234">
    <property type="protein sequence ID" value="PZM10501.1"/>
    <property type="molecule type" value="Genomic_DNA"/>
</dbReference>
<sequence>MKKIKLISILGIVAFMLSGCLQMFPPTVAEINPGIYQLHAQSNAFGSRDALRSKLITKAEEVCKNKGFDELDSNNKIVNHHTAYNSGMIIPVSTKAAILKVKCKD</sequence>